<evidence type="ECO:0000313" key="2">
    <source>
        <dbReference type="EMBL" id="CAD0204253.1"/>
    </source>
</evidence>
<name>A0A9N8Q2F1_CHRIL</name>
<sequence>MLTVTEFLIQLDSRPRQRWWLDTATRMETSTEYDDMSLEAESGMRRSQHGIHPLNQHGSVDDVDAAGGSPTRVTRDASASLGASATLRSEMCGRRQNPDVRVSLRMGDLVVEPEHVEQGVDDVAPLQAVVAEDQQLEDIIVKLTLKAFALE</sequence>
<reference evidence="2" key="1">
    <citation type="submission" date="2021-12" db="EMBL/GenBank/DDBJ databases">
        <authorList>
            <person name="King R."/>
        </authorList>
    </citation>
    <scope>NUCLEOTIDE SEQUENCE</scope>
</reference>
<accession>A0A9N8Q2F1</accession>
<protein>
    <submittedName>
        <fullName evidence="2">Uncharacterized protein</fullName>
    </submittedName>
</protein>
<dbReference type="AlphaFoldDB" id="A0A9N8Q2F1"/>
<gene>
    <name evidence="2" type="ORF">CINC_LOCUS6563</name>
</gene>
<dbReference type="EMBL" id="LR824024">
    <property type="protein sequence ID" value="CAD0204253.1"/>
    <property type="molecule type" value="Genomic_DNA"/>
</dbReference>
<evidence type="ECO:0000256" key="1">
    <source>
        <dbReference type="SAM" id="MobiDB-lite"/>
    </source>
</evidence>
<evidence type="ECO:0000313" key="3">
    <source>
        <dbReference type="Proteomes" id="UP001154114"/>
    </source>
</evidence>
<proteinExistence type="predicted"/>
<organism evidence="2 3">
    <name type="scientific">Chrysodeixis includens</name>
    <name type="common">Soybean looper</name>
    <name type="synonym">Pseudoplusia includens</name>
    <dbReference type="NCBI Taxonomy" id="689277"/>
    <lineage>
        <taxon>Eukaryota</taxon>
        <taxon>Metazoa</taxon>
        <taxon>Ecdysozoa</taxon>
        <taxon>Arthropoda</taxon>
        <taxon>Hexapoda</taxon>
        <taxon>Insecta</taxon>
        <taxon>Pterygota</taxon>
        <taxon>Neoptera</taxon>
        <taxon>Endopterygota</taxon>
        <taxon>Lepidoptera</taxon>
        <taxon>Glossata</taxon>
        <taxon>Ditrysia</taxon>
        <taxon>Noctuoidea</taxon>
        <taxon>Noctuidae</taxon>
        <taxon>Plusiinae</taxon>
        <taxon>Chrysodeixis</taxon>
    </lineage>
</organism>
<keyword evidence="3" id="KW-1185">Reference proteome</keyword>
<feature type="region of interest" description="Disordered" evidence="1">
    <location>
        <begin position="45"/>
        <end position="80"/>
    </location>
</feature>
<dbReference type="Proteomes" id="UP001154114">
    <property type="component" value="Chromosome 21"/>
</dbReference>